<protein>
    <recommendedName>
        <fullName evidence="1">Glycosyl transferase family 1 domain-containing protein</fullName>
    </recommendedName>
</protein>
<name>A0A0W7TNM8_9FIRM</name>
<gene>
    <name evidence="2" type="ORF">ASJ35_14005</name>
</gene>
<proteinExistence type="predicted"/>
<reference evidence="2 3" key="1">
    <citation type="submission" date="2015-10" db="EMBL/GenBank/DDBJ databases">
        <title>A novel member of the family Ruminococcaceae isolated from human faeces.</title>
        <authorList>
            <person name="Shkoporov A.N."/>
            <person name="Chaplin A.V."/>
            <person name="Motuzova O.V."/>
            <person name="Kafarskaia L.I."/>
            <person name="Efimov B.A."/>
        </authorList>
    </citation>
    <scope>NUCLEOTIDE SEQUENCE [LARGE SCALE GENOMIC DNA]</scope>
    <source>
        <strain evidence="2 3">668</strain>
    </source>
</reference>
<dbReference type="Proteomes" id="UP000053433">
    <property type="component" value="Unassembled WGS sequence"/>
</dbReference>
<accession>A0A0W7TNM8</accession>
<feature type="domain" description="Glycosyl transferase family 1" evidence="1">
    <location>
        <begin position="217"/>
        <end position="382"/>
    </location>
</feature>
<evidence type="ECO:0000313" key="2">
    <source>
        <dbReference type="EMBL" id="KUE75422.1"/>
    </source>
</evidence>
<dbReference type="SUPFAM" id="SSF53756">
    <property type="entry name" value="UDP-Glycosyltransferase/glycogen phosphorylase"/>
    <property type="match status" value="1"/>
</dbReference>
<dbReference type="EMBL" id="LMUA01000022">
    <property type="protein sequence ID" value="KUE75422.1"/>
    <property type="molecule type" value="Genomic_DNA"/>
</dbReference>
<dbReference type="AlphaFoldDB" id="A0A0W7TNM8"/>
<evidence type="ECO:0000313" key="3">
    <source>
        <dbReference type="Proteomes" id="UP000053433"/>
    </source>
</evidence>
<dbReference type="PANTHER" id="PTHR12526">
    <property type="entry name" value="GLYCOSYLTRANSFERASE"/>
    <property type="match status" value="1"/>
</dbReference>
<sequence length="407" mass="46321">MSREREYIFLSLMVPQEMADEVKRNSSNNMADAANALEHNLMEGFTANLPAPPKVINALPIGSYPQYYKKAFIKRSTFHLCGRSDHDNIGFCNIKFIRNYFIERSVYRSLRECCESKNGEVVLCIYSASAEFLSAAEKLKKKYPNVMVCDIIADLPGMTNLSSKKSALLQWFIDYKAKKSLKRLETVDCFVLLTKQMADYLHISKPYCVVEGIASKSQQIETKENTKKTILYTGTLHQKFGVMNLVKAFSQIESPDYQLVICGIGDSEKAIREAAEIDSRISFLGQLPRNEVLEWQKQATVLVNPRQNNEEFTKYSFPSKTMEYLSSGIPVVAYKLDGIPDEYDAYIQYVKDDSIESLKKKLIEVCELSDEERQNLGNAGRAFVLTEKNSTIQVKKIVMLIKSIVKK</sequence>
<organism evidence="2 3">
    <name type="scientific">Ruthenibacterium lactatiformans</name>
    <dbReference type="NCBI Taxonomy" id="1550024"/>
    <lineage>
        <taxon>Bacteria</taxon>
        <taxon>Bacillati</taxon>
        <taxon>Bacillota</taxon>
        <taxon>Clostridia</taxon>
        <taxon>Eubacteriales</taxon>
        <taxon>Oscillospiraceae</taxon>
        <taxon>Ruthenibacterium</taxon>
    </lineage>
</organism>
<dbReference type="RefSeq" id="WP_058723567.1">
    <property type="nucleotide sequence ID" value="NZ_LMUA01000022.1"/>
</dbReference>
<comment type="caution">
    <text evidence="2">The sequence shown here is derived from an EMBL/GenBank/DDBJ whole genome shotgun (WGS) entry which is preliminary data.</text>
</comment>
<dbReference type="Pfam" id="PF00534">
    <property type="entry name" value="Glycos_transf_1"/>
    <property type="match status" value="1"/>
</dbReference>
<dbReference type="GO" id="GO:0016757">
    <property type="term" value="F:glycosyltransferase activity"/>
    <property type="evidence" value="ECO:0007669"/>
    <property type="project" value="InterPro"/>
</dbReference>
<dbReference type="PANTHER" id="PTHR12526:SF630">
    <property type="entry name" value="GLYCOSYLTRANSFERASE"/>
    <property type="match status" value="1"/>
</dbReference>
<dbReference type="InterPro" id="IPR001296">
    <property type="entry name" value="Glyco_trans_1"/>
</dbReference>
<evidence type="ECO:0000259" key="1">
    <source>
        <dbReference type="Pfam" id="PF00534"/>
    </source>
</evidence>
<dbReference type="Gene3D" id="3.40.50.2000">
    <property type="entry name" value="Glycogen Phosphorylase B"/>
    <property type="match status" value="1"/>
</dbReference>